<evidence type="ECO:0000313" key="1">
    <source>
        <dbReference type="EMBL" id="KAJ4719018.1"/>
    </source>
</evidence>
<dbReference type="EMBL" id="CM051398">
    <property type="protein sequence ID" value="KAJ4719018.1"/>
    <property type="molecule type" value="Genomic_DNA"/>
</dbReference>
<organism evidence="1 2">
    <name type="scientific">Melia azedarach</name>
    <name type="common">Chinaberry tree</name>
    <dbReference type="NCBI Taxonomy" id="155640"/>
    <lineage>
        <taxon>Eukaryota</taxon>
        <taxon>Viridiplantae</taxon>
        <taxon>Streptophyta</taxon>
        <taxon>Embryophyta</taxon>
        <taxon>Tracheophyta</taxon>
        <taxon>Spermatophyta</taxon>
        <taxon>Magnoliopsida</taxon>
        <taxon>eudicotyledons</taxon>
        <taxon>Gunneridae</taxon>
        <taxon>Pentapetalae</taxon>
        <taxon>rosids</taxon>
        <taxon>malvids</taxon>
        <taxon>Sapindales</taxon>
        <taxon>Meliaceae</taxon>
        <taxon>Melia</taxon>
    </lineage>
</organism>
<proteinExistence type="predicted"/>
<protein>
    <submittedName>
        <fullName evidence="1">Uncharacterized protein</fullName>
    </submittedName>
</protein>
<dbReference type="Proteomes" id="UP001164539">
    <property type="component" value="Chromosome 5"/>
</dbReference>
<accession>A0ACC1Y736</accession>
<comment type="caution">
    <text evidence="1">The sequence shown here is derived from an EMBL/GenBank/DDBJ whole genome shotgun (WGS) entry which is preliminary data.</text>
</comment>
<sequence>MSQTASSTTCEHGLVLLTRRTGVGTWVYDLCSFPFFSFFYNENPFFLTSLKPSPTNFLGVVVTSVLWFMFACCGYHVELELS</sequence>
<name>A0ACC1Y736_MELAZ</name>
<gene>
    <name evidence="1" type="ORF">OWV82_010639</name>
</gene>
<keyword evidence="2" id="KW-1185">Reference proteome</keyword>
<evidence type="ECO:0000313" key="2">
    <source>
        <dbReference type="Proteomes" id="UP001164539"/>
    </source>
</evidence>
<reference evidence="1 2" key="1">
    <citation type="journal article" date="2023" name="Science">
        <title>Complex scaffold remodeling in plant triterpene biosynthesis.</title>
        <authorList>
            <person name="De La Pena R."/>
            <person name="Hodgson H."/>
            <person name="Liu J.C."/>
            <person name="Stephenson M.J."/>
            <person name="Martin A.C."/>
            <person name="Owen C."/>
            <person name="Harkess A."/>
            <person name="Leebens-Mack J."/>
            <person name="Jimenez L.E."/>
            <person name="Osbourn A."/>
            <person name="Sattely E.S."/>
        </authorList>
    </citation>
    <scope>NUCLEOTIDE SEQUENCE [LARGE SCALE GENOMIC DNA]</scope>
    <source>
        <strain evidence="2">cv. JPN11</strain>
        <tissue evidence="1">Leaf</tissue>
    </source>
</reference>